<keyword evidence="3" id="KW-1185">Reference proteome</keyword>
<evidence type="ECO:0000313" key="3">
    <source>
        <dbReference type="Proteomes" id="UP000634136"/>
    </source>
</evidence>
<comment type="caution">
    <text evidence="2">The sequence shown here is derived from an EMBL/GenBank/DDBJ whole genome shotgun (WGS) entry which is preliminary data.</text>
</comment>
<proteinExistence type="predicted"/>
<protein>
    <submittedName>
        <fullName evidence="2">Uncharacterized protein</fullName>
    </submittedName>
</protein>
<dbReference type="EMBL" id="JAAIUW010000008">
    <property type="protein sequence ID" value="KAF7817811.1"/>
    <property type="molecule type" value="Genomic_DNA"/>
</dbReference>
<feature type="transmembrane region" description="Helical" evidence="1">
    <location>
        <begin position="113"/>
        <end position="131"/>
    </location>
</feature>
<keyword evidence="1" id="KW-0812">Transmembrane</keyword>
<dbReference type="AlphaFoldDB" id="A0A834TA30"/>
<evidence type="ECO:0000313" key="2">
    <source>
        <dbReference type="EMBL" id="KAF7817811.1"/>
    </source>
</evidence>
<evidence type="ECO:0000256" key="1">
    <source>
        <dbReference type="SAM" id="Phobius"/>
    </source>
</evidence>
<sequence length="136" mass="15414">MVVVAEQHERRRWFDSKYSVHGYVQVWLSKDFFENLVLLLSVVTESLGVGSDPASDVVSLVPDLMISSFSMVHLCSDVSSTLPEVAKPSIQGKIISFVSIILRDMKIYYYHEYLYFLNASLALTLTLMAFAEKLNL</sequence>
<accession>A0A834TA30</accession>
<reference evidence="2" key="1">
    <citation type="submission" date="2020-09" db="EMBL/GenBank/DDBJ databases">
        <title>Genome-Enabled Discovery of Anthraquinone Biosynthesis in Senna tora.</title>
        <authorList>
            <person name="Kang S.-H."/>
            <person name="Pandey R.P."/>
            <person name="Lee C.-M."/>
            <person name="Sim J.-S."/>
            <person name="Jeong J.-T."/>
            <person name="Choi B.-S."/>
            <person name="Jung M."/>
            <person name="Ginzburg D."/>
            <person name="Zhao K."/>
            <person name="Won S.Y."/>
            <person name="Oh T.-J."/>
            <person name="Yu Y."/>
            <person name="Kim N.-H."/>
            <person name="Lee O.R."/>
            <person name="Lee T.-H."/>
            <person name="Bashyal P."/>
            <person name="Kim T.-S."/>
            <person name="Lee W.-H."/>
            <person name="Kawkins C."/>
            <person name="Kim C.-K."/>
            <person name="Kim J.S."/>
            <person name="Ahn B.O."/>
            <person name="Rhee S.Y."/>
            <person name="Sohng J.K."/>
        </authorList>
    </citation>
    <scope>NUCLEOTIDE SEQUENCE</scope>
    <source>
        <tissue evidence="2">Leaf</tissue>
    </source>
</reference>
<organism evidence="2 3">
    <name type="scientific">Senna tora</name>
    <dbReference type="NCBI Taxonomy" id="362788"/>
    <lineage>
        <taxon>Eukaryota</taxon>
        <taxon>Viridiplantae</taxon>
        <taxon>Streptophyta</taxon>
        <taxon>Embryophyta</taxon>
        <taxon>Tracheophyta</taxon>
        <taxon>Spermatophyta</taxon>
        <taxon>Magnoliopsida</taxon>
        <taxon>eudicotyledons</taxon>
        <taxon>Gunneridae</taxon>
        <taxon>Pentapetalae</taxon>
        <taxon>rosids</taxon>
        <taxon>fabids</taxon>
        <taxon>Fabales</taxon>
        <taxon>Fabaceae</taxon>
        <taxon>Caesalpinioideae</taxon>
        <taxon>Cassia clade</taxon>
        <taxon>Senna</taxon>
    </lineage>
</organism>
<gene>
    <name evidence="2" type="ORF">G2W53_023266</name>
</gene>
<keyword evidence="1" id="KW-0472">Membrane</keyword>
<name>A0A834TA30_9FABA</name>
<dbReference type="Proteomes" id="UP000634136">
    <property type="component" value="Unassembled WGS sequence"/>
</dbReference>
<keyword evidence="1" id="KW-1133">Transmembrane helix</keyword>